<dbReference type="AlphaFoldDB" id="A0A2U8W9K7"/>
<protein>
    <recommendedName>
        <fullName evidence="4">DUF3618 domain-containing protein</fullName>
    </recommendedName>
</protein>
<accession>A0A2U8W9K7</accession>
<evidence type="ECO:0000313" key="2">
    <source>
        <dbReference type="EMBL" id="AWN42833.1"/>
    </source>
</evidence>
<dbReference type="EMBL" id="CP029550">
    <property type="protein sequence ID" value="AWN42833.1"/>
    <property type="molecule type" value="Genomic_DNA"/>
</dbReference>
<dbReference type="KEGG" id="mets:DK389_22935"/>
<organism evidence="2 3">
    <name type="scientific">Methylobacterium durans</name>
    <dbReference type="NCBI Taxonomy" id="2202825"/>
    <lineage>
        <taxon>Bacteria</taxon>
        <taxon>Pseudomonadati</taxon>
        <taxon>Pseudomonadota</taxon>
        <taxon>Alphaproteobacteria</taxon>
        <taxon>Hyphomicrobiales</taxon>
        <taxon>Methylobacteriaceae</taxon>
        <taxon>Methylobacterium</taxon>
    </lineage>
</organism>
<evidence type="ECO:0008006" key="4">
    <source>
        <dbReference type="Google" id="ProtNLM"/>
    </source>
</evidence>
<feature type="compositionally biased region" description="Basic and acidic residues" evidence="1">
    <location>
        <begin position="99"/>
        <end position="121"/>
    </location>
</feature>
<dbReference type="RefSeq" id="WP_109893050.1">
    <property type="nucleotide sequence ID" value="NZ_CP029550.1"/>
</dbReference>
<proteinExistence type="predicted"/>
<evidence type="ECO:0000256" key="1">
    <source>
        <dbReference type="SAM" id="MobiDB-lite"/>
    </source>
</evidence>
<feature type="region of interest" description="Disordered" evidence="1">
    <location>
        <begin position="91"/>
        <end position="139"/>
    </location>
</feature>
<gene>
    <name evidence="2" type="ORF">DK389_22935</name>
</gene>
<evidence type="ECO:0000313" key="3">
    <source>
        <dbReference type="Proteomes" id="UP000245926"/>
    </source>
</evidence>
<reference evidence="3" key="1">
    <citation type="submission" date="2018-05" db="EMBL/GenBank/DDBJ databases">
        <title>Complete Genome Sequence of Methylobacterium sp. 17SD2-17.</title>
        <authorList>
            <person name="Srinivasan S."/>
        </authorList>
    </citation>
    <scope>NUCLEOTIDE SEQUENCE [LARGE SCALE GENOMIC DNA]</scope>
    <source>
        <strain evidence="3">17SD2-17</strain>
    </source>
</reference>
<keyword evidence="3" id="KW-1185">Reference proteome</keyword>
<sequence>MSKLADELEHEVETTRTKLDQTLGNLQSRLHASGLTGSVDDLRETSIRLTESGQRLLDSVRANPVPALLVGAGLGFLVYDALMRGAERRRLSATPGVAHPHDRDGELPENHPDRLHERLDDALEESFPGSDPVSVRITK</sequence>
<dbReference type="Proteomes" id="UP000245926">
    <property type="component" value="Chromosome"/>
</dbReference>
<name>A0A2U8W9K7_9HYPH</name>
<dbReference type="OrthoDB" id="7998218at2"/>